<organism evidence="3 4">
    <name type="scientific">Wickerhamomyces pijperi</name>
    <name type="common">Yeast</name>
    <name type="synonym">Pichia pijperi</name>
    <dbReference type="NCBI Taxonomy" id="599730"/>
    <lineage>
        <taxon>Eukaryota</taxon>
        <taxon>Fungi</taxon>
        <taxon>Dikarya</taxon>
        <taxon>Ascomycota</taxon>
        <taxon>Saccharomycotina</taxon>
        <taxon>Saccharomycetes</taxon>
        <taxon>Phaffomycetales</taxon>
        <taxon>Wickerhamomycetaceae</taxon>
        <taxon>Wickerhamomyces</taxon>
    </lineage>
</organism>
<sequence>MLEIPYMIVSFIADITLIALNYLLNLLIGITLSISNFAIQSTFYAIFFTQRTVYLLLNISILSPLLLSFRLSEYVLKGVLNFLSPIIHINQLKDSLKLILFFSRLLQLNLILIIALCVITILLINRLFFFTVRSRTGTRPSFETSSLSTDLVDLHQILDDSVKQQSKQDTISRDYNHSNTAEHIKNYFPDNSFKQYPPNISKVTSSQEMNSSESKSPLLYGNPIHTIEDSENHNRSGTEDNSLTESDIDPSPEYISHRSSNMNTIFTKRLDSIGSDITDFNSKSLSTNSNLLTPK</sequence>
<dbReference type="EMBL" id="JAEUBG010004553">
    <property type="protein sequence ID" value="KAH3681153.1"/>
    <property type="molecule type" value="Genomic_DNA"/>
</dbReference>
<evidence type="ECO:0000256" key="1">
    <source>
        <dbReference type="SAM" id="MobiDB-lite"/>
    </source>
</evidence>
<evidence type="ECO:0000256" key="2">
    <source>
        <dbReference type="SAM" id="Phobius"/>
    </source>
</evidence>
<proteinExistence type="predicted"/>
<comment type="caution">
    <text evidence="3">The sequence shown here is derived from an EMBL/GenBank/DDBJ whole genome shotgun (WGS) entry which is preliminary data.</text>
</comment>
<feature type="region of interest" description="Disordered" evidence="1">
    <location>
        <begin position="199"/>
        <end position="260"/>
    </location>
</feature>
<dbReference type="Proteomes" id="UP000774326">
    <property type="component" value="Unassembled WGS sequence"/>
</dbReference>
<reference evidence="3" key="1">
    <citation type="journal article" date="2021" name="Open Biol.">
        <title>Shared evolutionary footprints suggest mitochondrial oxidative damage underlies multiple complex I losses in fungi.</title>
        <authorList>
            <person name="Schikora-Tamarit M.A."/>
            <person name="Marcet-Houben M."/>
            <person name="Nosek J."/>
            <person name="Gabaldon T."/>
        </authorList>
    </citation>
    <scope>NUCLEOTIDE SEQUENCE</scope>
    <source>
        <strain evidence="3">CBS2887</strain>
    </source>
</reference>
<keyword evidence="2" id="KW-1133">Transmembrane helix</keyword>
<feature type="transmembrane region" description="Helical" evidence="2">
    <location>
        <begin position="6"/>
        <end position="32"/>
    </location>
</feature>
<protein>
    <submittedName>
        <fullName evidence="3">Uncharacterized protein</fullName>
    </submittedName>
</protein>
<feature type="transmembrane region" description="Helical" evidence="2">
    <location>
        <begin position="106"/>
        <end position="129"/>
    </location>
</feature>
<evidence type="ECO:0000313" key="4">
    <source>
        <dbReference type="Proteomes" id="UP000774326"/>
    </source>
</evidence>
<feature type="transmembrane region" description="Helical" evidence="2">
    <location>
        <begin position="53"/>
        <end position="71"/>
    </location>
</feature>
<name>A0A9P8TIU0_WICPI</name>
<feature type="compositionally biased region" description="Low complexity" evidence="1">
    <location>
        <begin position="205"/>
        <end position="216"/>
    </location>
</feature>
<feature type="compositionally biased region" description="Basic and acidic residues" evidence="1">
    <location>
        <begin position="226"/>
        <end position="238"/>
    </location>
</feature>
<dbReference type="AlphaFoldDB" id="A0A9P8TIU0"/>
<gene>
    <name evidence="3" type="ORF">WICPIJ_007848</name>
</gene>
<keyword evidence="2" id="KW-0812">Transmembrane</keyword>
<keyword evidence="2" id="KW-0472">Membrane</keyword>
<keyword evidence="4" id="KW-1185">Reference proteome</keyword>
<evidence type="ECO:0000313" key="3">
    <source>
        <dbReference type="EMBL" id="KAH3681153.1"/>
    </source>
</evidence>
<reference evidence="3" key="2">
    <citation type="submission" date="2021-01" db="EMBL/GenBank/DDBJ databases">
        <authorList>
            <person name="Schikora-Tamarit M.A."/>
        </authorList>
    </citation>
    <scope>NUCLEOTIDE SEQUENCE</scope>
    <source>
        <strain evidence="3">CBS2887</strain>
    </source>
</reference>
<accession>A0A9P8TIU0</accession>